<accession>A0A914RH91</accession>
<dbReference type="AlphaFoldDB" id="A0A914RH91"/>
<evidence type="ECO:0000313" key="1">
    <source>
        <dbReference type="Proteomes" id="UP000887564"/>
    </source>
</evidence>
<sequence length="47" mass="5541">MRTRVIIFLFLFCFIFQCFFGKPSILFLSIPPLVKTVKTSISIFHSR</sequence>
<dbReference type="WBParaSite" id="PEQ_0000415701-mRNA-1">
    <property type="protein sequence ID" value="PEQ_0000415701-mRNA-1"/>
    <property type="gene ID" value="PEQ_0000415701"/>
</dbReference>
<organism evidence="1 2">
    <name type="scientific">Parascaris equorum</name>
    <name type="common">Equine roundworm</name>
    <dbReference type="NCBI Taxonomy" id="6256"/>
    <lineage>
        <taxon>Eukaryota</taxon>
        <taxon>Metazoa</taxon>
        <taxon>Ecdysozoa</taxon>
        <taxon>Nematoda</taxon>
        <taxon>Chromadorea</taxon>
        <taxon>Rhabditida</taxon>
        <taxon>Spirurina</taxon>
        <taxon>Ascaridomorpha</taxon>
        <taxon>Ascaridoidea</taxon>
        <taxon>Ascarididae</taxon>
        <taxon>Parascaris</taxon>
    </lineage>
</organism>
<dbReference type="Proteomes" id="UP000887564">
    <property type="component" value="Unplaced"/>
</dbReference>
<reference evidence="2" key="1">
    <citation type="submission" date="2022-11" db="UniProtKB">
        <authorList>
            <consortium name="WormBaseParasite"/>
        </authorList>
    </citation>
    <scope>IDENTIFICATION</scope>
</reference>
<proteinExistence type="predicted"/>
<protein>
    <submittedName>
        <fullName evidence="2">Lipoprotein</fullName>
    </submittedName>
</protein>
<name>A0A914RH91_PAREQ</name>
<keyword evidence="1" id="KW-1185">Reference proteome</keyword>
<evidence type="ECO:0000313" key="2">
    <source>
        <dbReference type="WBParaSite" id="PEQ_0000415701-mRNA-1"/>
    </source>
</evidence>